<dbReference type="PRINTS" id="PR00738">
    <property type="entry name" value="GLHYDRLASE20"/>
</dbReference>
<feature type="active site" description="Proton donor" evidence="21">
    <location>
        <position position="353"/>
    </location>
</feature>
<dbReference type="Pfam" id="PF00728">
    <property type="entry name" value="Glyco_hydro_20"/>
    <property type="match status" value="1"/>
</dbReference>
<comment type="catalytic activity">
    <reaction evidence="14">
        <text>a ganglioside GM2 (d18:1(4E)) + H2O = a ganglioside GM3 (d18:1(4E)) + N-acetyl-beta-D-galactosamine</text>
        <dbReference type="Rhea" id="RHEA:47940"/>
        <dbReference type="ChEBI" id="CHEBI:15377"/>
        <dbReference type="ChEBI" id="CHEBI:28497"/>
        <dbReference type="ChEBI" id="CHEBI:60065"/>
        <dbReference type="ChEBI" id="CHEBI:71502"/>
    </reaction>
    <physiologicalReaction direction="left-to-right" evidence="14">
        <dbReference type="Rhea" id="RHEA:47941"/>
    </physiologicalReaction>
</comment>
<evidence type="ECO:0000256" key="17">
    <source>
        <dbReference type="ARBA" id="ARBA00046959"/>
    </source>
</evidence>
<dbReference type="Proteomes" id="UP000269221">
    <property type="component" value="Unassembled WGS sequence"/>
</dbReference>
<evidence type="ECO:0000256" key="1">
    <source>
        <dbReference type="ARBA" id="ARBA00001231"/>
    </source>
</evidence>
<evidence type="ECO:0000256" key="20">
    <source>
        <dbReference type="PIRNR" id="PIRNR001093"/>
    </source>
</evidence>
<organism evidence="25 26">
    <name type="scientific">Hirundo rustica rustica</name>
    <dbReference type="NCBI Taxonomy" id="333673"/>
    <lineage>
        <taxon>Eukaryota</taxon>
        <taxon>Metazoa</taxon>
        <taxon>Chordata</taxon>
        <taxon>Craniata</taxon>
        <taxon>Vertebrata</taxon>
        <taxon>Euteleostomi</taxon>
        <taxon>Archelosauria</taxon>
        <taxon>Archosauria</taxon>
        <taxon>Dinosauria</taxon>
        <taxon>Saurischia</taxon>
        <taxon>Theropoda</taxon>
        <taxon>Coelurosauria</taxon>
        <taxon>Aves</taxon>
        <taxon>Neognathae</taxon>
        <taxon>Neoaves</taxon>
        <taxon>Telluraves</taxon>
        <taxon>Australaves</taxon>
        <taxon>Passeriformes</taxon>
        <taxon>Sylvioidea</taxon>
        <taxon>Hirundinidae</taxon>
        <taxon>Hirundo</taxon>
    </lineage>
</organism>
<evidence type="ECO:0000256" key="2">
    <source>
        <dbReference type="ARBA" id="ARBA00004371"/>
    </source>
</evidence>
<dbReference type="GO" id="GO:0030203">
    <property type="term" value="P:glycosaminoglycan metabolic process"/>
    <property type="evidence" value="ECO:0007669"/>
    <property type="project" value="TreeGrafter"/>
</dbReference>
<evidence type="ECO:0000256" key="22">
    <source>
        <dbReference type="SAM" id="SignalP"/>
    </source>
</evidence>
<dbReference type="InterPro" id="IPR017853">
    <property type="entry name" value="GH"/>
</dbReference>
<keyword evidence="7" id="KW-1015">Disulfide bond</keyword>
<comment type="subcellular location">
    <subcellularLocation>
        <location evidence="13">Cytoplasmic vesicle</location>
        <location evidence="13">Secretory vesicle</location>
        <location evidence="13">Cortical granule</location>
    </subcellularLocation>
    <subcellularLocation>
        <location evidence="2">Lysosome</location>
    </subcellularLocation>
</comment>
<evidence type="ECO:0000256" key="5">
    <source>
        <dbReference type="ARBA" id="ARBA00022801"/>
    </source>
</evidence>
<dbReference type="InterPro" id="IPR025705">
    <property type="entry name" value="Beta_hexosaminidase_sua/sub"/>
</dbReference>
<keyword evidence="11" id="KW-0968">Cytoplasmic vesicle</keyword>
<dbReference type="PANTHER" id="PTHR22600">
    <property type="entry name" value="BETA-HEXOSAMINIDASE"/>
    <property type="match status" value="1"/>
</dbReference>
<evidence type="ECO:0000256" key="15">
    <source>
        <dbReference type="ARBA" id="ARBA00043827"/>
    </source>
</evidence>
<evidence type="ECO:0000256" key="14">
    <source>
        <dbReference type="ARBA" id="ARBA00043767"/>
    </source>
</evidence>
<comment type="similarity">
    <text evidence="3 20">Belongs to the glycosyl hydrolase 20 family.</text>
</comment>
<dbReference type="EMBL" id="QRBI01000103">
    <property type="protein sequence ID" value="RMC16421.1"/>
    <property type="molecule type" value="Genomic_DNA"/>
</dbReference>
<keyword evidence="9" id="KW-0458">Lysosome</keyword>
<accession>A0A3M0KUQ5</accession>
<evidence type="ECO:0000256" key="16">
    <source>
        <dbReference type="ARBA" id="ARBA00045511"/>
    </source>
</evidence>
<dbReference type="SUPFAM" id="SSF51445">
    <property type="entry name" value="(Trans)glycosidases"/>
    <property type="match status" value="1"/>
</dbReference>
<dbReference type="GO" id="GO:0005975">
    <property type="term" value="P:carbohydrate metabolic process"/>
    <property type="evidence" value="ECO:0007669"/>
    <property type="project" value="InterPro"/>
</dbReference>
<dbReference type="GO" id="GO:0016020">
    <property type="term" value="C:membrane"/>
    <property type="evidence" value="ECO:0007669"/>
    <property type="project" value="TreeGrafter"/>
</dbReference>
<evidence type="ECO:0000256" key="18">
    <source>
        <dbReference type="ARBA" id="ARBA00047301"/>
    </source>
</evidence>
<keyword evidence="6" id="KW-0443">Lipid metabolism</keyword>
<feature type="chain" id="PRO_5017936287" description="Beta-hexosaminidase" evidence="22">
    <location>
        <begin position="19"/>
        <end position="579"/>
    </location>
</feature>
<evidence type="ECO:0000256" key="6">
    <source>
        <dbReference type="ARBA" id="ARBA00023098"/>
    </source>
</evidence>
<keyword evidence="5 20" id="KW-0378">Hydrolase</keyword>
<comment type="catalytic activity">
    <reaction evidence="12">
        <text>beta-D-GalNAc-(1-&gt;4)-alpha-L-IdoA-(1-&gt;3)-beta-D-GalNAc-4-sulfate-(1-&gt;4)-alpha-L-IdoA-(1-&gt;3)-D-GalNAc-4-sulfate + H2O = alpha-L-IdoA-(1-&gt;3)-beta-D-GalNAc-4-sulfate-(1-&gt;4)-alpha-L-IdoA-(1-&gt;3)-D-GalNAc-4-sulfate + N-acetyl-D-galactosamine</text>
        <dbReference type="Rhea" id="RHEA:64372"/>
        <dbReference type="ChEBI" id="CHEBI:15377"/>
        <dbReference type="ChEBI" id="CHEBI:28037"/>
        <dbReference type="ChEBI" id="CHEBI:152565"/>
        <dbReference type="ChEBI" id="CHEBI:152566"/>
    </reaction>
    <physiologicalReaction direction="left-to-right" evidence="12">
        <dbReference type="Rhea" id="RHEA:64373"/>
    </physiologicalReaction>
</comment>
<evidence type="ECO:0000256" key="11">
    <source>
        <dbReference type="ARBA" id="ARBA00023329"/>
    </source>
</evidence>
<comment type="subunit">
    <text evidence="17">There are 3 forms of beta-hexosaminidase: hexosaminidase A is a heterodimer composed of one subunit alpha and one subunit beta (chain A and B); hexosaminidase B is a homodimer of two beta subunits (two chains A and B); hexosaminidase S is a homodimer of two alpha subunits. The composition of the dimer (isozyme A versus isozyme S) has a significant effect on the substrate specificity of the alpha subunit active site.</text>
</comment>
<protein>
    <recommendedName>
        <fullName evidence="20">Beta-hexosaminidase</fullName>
        <ecNumber evidence="20">3.2.1.52</ecNumber>
    </recommendedName>
</protein>
<keyword evidence="4 22" id="KW-0732">Signal</keyword>
<dbReference type="GO" id="GO:0060473">
    <property type="term" value="C:cortical granule"/>
    <property type="evidence" value="ECO:0007669"/>
    <property type="project" value="UniProtKB-SubCell"/>
</dbReference>
<evidence type="ECO:0000313" key="25">
    <source>
        <dbReference type="EMBL" id="RMC16421.1"/>
    </source>
</evidence>
<name>A0A3M0KUQ5_HIRRU</name>
<dbReference type="SUPFAM" id="SSF55545">
    <property type="entry name" value="beta-N-acetylhexosaminidase-like domain"/>
    <property type="match status" value="1"/>
</dbReference>
<dbReference type="STRING" id="333673.A0A3M0KUQ5"/>
<keyword evidence="10 20" id="KW-0326">Glycosidase</keyword>
<evidence type="ECO:0000256" key="8">
    <source>
        <dbReference type="ARBA" id="ARBA00023180"/>
    </source>
</evidence>
<dbReference type="Pfam" id="PF14845">
    <property type="entry name" value="Glycohydro_20b2"/>
    <property type="match status" value="1"/>
</dbReference>
<comment type="catalytic activity">
    <reaction evidence="15">
        <text>a ganglioside GM2 + H2O = a ganglioside GM3 + N-acetyl-beta-D-galactosamine</text>
        <dbReference type="Rhea" id="RHEA:47968"/>
        <dbReference type="ChEBI" id="CHEBI:15377"/>
        <dbReference type="ChEBI" id="CHEBI:28497"/>
        <dbReference type="ChEBI" id="CHEBI:79210"/>
        <dbReference type="ChEBI" id="CHEBI:79218"/>
    </reaction>
    <physiologicalReaction direction="left-to-right" evidence="15">
        <dbReference type="Rhea" id="RHEA:47969"/>
    </physiologicalReaction>
</comment>
<comment type="catalytic activity">
    <reaction evidence="18">
        <text>N-acetyl-beta-D-galactosaminyl-(1-&gt;4)-beta-D-3-sulfogalactosyl-(1-&gt;4)-beta-D-glucosyl-(1&lt;-&gt;1')-ceramide + H2O = a beta-D-3-sulfogalactosyl-(1-&gt;4)-beta-D-glucosyl-(1&lt;-&gt;1')-ceramide + N-acetyl-beta-D-galactosamine</text>
        <dbReference type="Rhea" id="RHEA:48276"/>
        <dbReference type="ChEBI" id="CHEBI:15377"/>
        <dbReference type="ChEBI" id="CHEBI:28497"/>
        <dbReference type="ChEBI" id="CHEBI:90163"/>
        <dbReference type="ChEBI" id="CHEBI:90164"/>
    </reaction>
    <physiologicalReaction direction="left-to-right" evidence="18">
        <dbReference type="Rhea" id="RHEA:48277"/>
    </physiologicalReaction>
</comment>
<dbReference type="AlphaFoldDB" id="A0A3M0KUQ5"/>
<gene>
    <name evidence="25" type="ORF">DUI87_06750</name>
</gene>
<dbReference type="Gene3D" id="3.30.379.10">
    <property type="entry name" value="Chitobiase/beta-hexosaminidase domain 2-like"/>
    <property type="match status" value="1"/>
</dbReference>
<dbReference type="InterPro" id="IPR015883">
    <property type="entry name" value="Glyco_hydro_20_cat"/>
</dbReference>
<evidence type="ECO:0000256" key="12">
    <source>
        <dbReference type="ARBA" id="ARBA00023505"/>
    </source>
</evidence>
<reference evidence="25 26" key="1">
    <citation type="submission" date="2018-07" db="EMBL/GenBank/DDBJ databases">
        <title>A high quality draft genome assembly of the barn swallow (H. rustica rustica).</title>
        <authorList>
            <person name="Formenti G."/>
            <person name="Chiara M."/>
            <person name="Poveda L."/>
            <person name="Francoijs K.-J."/>
            <person name="Bonisoli-Alquati A."/>
            <person name="Canova L."/>
            <person name="Gianfranceschi L."/>
            <person name="Horner D.S."/>
            <person name="Saino N."/>
        </authorList>
    </citation>
    <scope>NUCLEOTIDE SEQUENCE [LARGE SCALE GENOMIC DNA]</scope>
    <source>
        <strain evidence="25">Chelidonia</strain>
        <tissue evidence="25">Blood</tissue>
    </source>
</reference>
<evidence type="ECO:0000259" key="23">
    <source>
        <dbReference type="Pfam" id="PF00728"/>
    </source>
</evidence>
<feature type="domain" description="Beta-hexosaminidase eukaryotic type N-terminal" evidence="24">
    <location>
        <begin position="50"/>
        <end position="176"/>
    </location>
</feature>
<dbReference type="GO" id="GO:0005764">
    <property type="term" value="C:lysosome"/>
    <property type="evidence" value="ECO:0007669"/>
    <property type="project" value="UniProtKB-SubCell"/>
</dbReference>
<keyword evidence="26" id="KW-1185">Reference proteome</keyword>
<keyword evidence="8" id="KW-0325">Glycoprotein</keyword>
<comment type="catalytic activity">
    <reaction evidence="19">
        <text>N-acetyl-beta-D-6-sulfogalactosaminyl-(1-&gt;4)-alpha-L-iduronyl-(1-&gt;3)-N-acetyl-D-6-sulfogalactosamine + H2O = alpha-L-iduronyl-(1-&gt;3)-N-acetyl-D-6-sulfogalactosamine + N-acetyl-D-6-sulfogalactosamine</text>
        <dbReference type="Rhea" id="RHEA:64384"/>
        <dbReference type="ChEBI" id="CHEBI:15377"/>
        <dbReference type="ChEBI" id="CHEBI:152567"/>
        <dbReference type="ChEBI" id="CHEBI:152568"/>
        <dbReference type="ChEBI" id="CHEBI:153064"/>
    </reaction>
    <physiologicalReaction direction="left-to-right" evidence="19">
        <dbReference type="Rhea" id="RHEA:64385"/>
    </physiologicalReaction>
</comment>
<evidence type="ECO:0000259" key="24">
    <source>
        <dbReference type="Pfam" id="PF14845"/>
    </source>
</evidence>
<dbReference type="FunFam" id="3.20.20.80:FF:000063">
    <property type="entry name" value="Beta-hexosaminidase"/>
    <property type="match status" value="1"/>
</dbReference>
<dbReference type="OrthoDB" id="428480at2759"/>
<evidence type="ECO:0000256" key="9">
    <source>
        <dbReference type="ARBA" id="ARBA00023228"/>
    </source>
</evidence>
<evidence type="ECO:0000256" key="4">
    <source>
        <dbReference type="ARBA" id="ARBA00022729"/>
    </source>
</evidence>
<feature type="domain" description="Glycoside hydrolase family 20 catalytic" evidence="23">
    <location>
        <begin position="198"/>
        <end position="514"/>
    </location>
</feature>
<evidence type="ECO:0000256" key="21">
    <source>
        <dbReference type="PIRSR" id="PIRSR001093-1"/>
    </source>
</evidence>
<proteinExistence type="inferred from homology"/>
<comment type="function">
    <text evidence="16">Hydrolyzes the non-reducing end N-acetyl-D-hexosamine and/or sulfated N-acetyl-D-hexosamine of glycoconjugates, such as the oligosaccharide moieties from proteins and neutral glycolipids, or from certain mucopolysaccharides. The isozyme B does not hydrolyze each of these substrates, however hydrolyzes efficiently neutral oligosaccharide. Only the isozyme A is responsible for the degradation of GM2 gangliosides in the presence of GM2A. During fertilization is responsible, at least in part, for the zona block to polyspermy. Present in the cortical granules of non-activated oocytes, is exocytosed during the cortical reaction in response to oocyte activation and inactivates the sperm galactosyltransferase-binding site, accounting for the block in sperm binding to the zona pellucida.</text>
</comment>
<comment type="catalytic activity">
    <reaction evidence="1 20">
        <text>Hydrolysis of terminal non-reducing N-acetyl-D-hexosamine residues in N-acetyl-beta-D-hexosaminides.</text>
        <dbReference type="EC" id="3.2.1.52"/>
    </reaction>
</comment>
<dbReference type="InterPro" id="IPR029018">
    <property type="entry name" value="Hex-like_dom2"/>
</dbReference>
<dbReference type="Gene3D" id="3.20.20.80">
    <property type="entry name" value="Glycosidases"/>
    <property type="match status" value="1"/>
</dbReference>
<evidence type="ECO:0000256" key="7">
    <source>
        <dbReference type="ARBA" id="ARBA00023157"/>
    </source>
</evidence>
<dbReference type="GO" id="GO:0006689">
    <property type="term" value="P:ganglioside catabolic process"/>
    <property type="evidence" value="ECO:0007669"/>
    <property type="project" value="TreeGrafter"/>
</dbReference>
<evidence type="ECO:0000256" key="10">
    <source>
        <dbReference type="ARBA" id="ARBA00023295"/>
    </source>
</evidence>
<dbReference type="PANTHER" id="PTHR22600:SF38">
    <property type="entry name" value="BETA-HEXOSAMINIDASE SUBUNIT BETA"/>
    <property type="match status" value="1"/>
</dbReference>
<feature type="signal peptide" evidence="22">
    <location>
        <begin position="1"/>
        <end position="18"/>
    </location>
</feature>
<dbReference type="GO" id="GO:0004563">
    <property type="term" value="F:beta-N-acetylhexosaminidase activity"/>
    <property type="evidence" value="ECO:0007669"/>
    <property type="project" value="UniProtKB-EC"/>
</dbReference>
<evidence type="ECO:0000256" key="19">
    <source>
        <dbReference type="ARBA" id="ARBA00049464"/>
    </source>
</evidence>
<dbReference type="InterPro" id="IPR029019">
    <property type="entry name" value="HEX_eukaryotic_N"/>
</dbReference>
<dbReference type="EC" id="3.2.1.52" evidence="20"/>
<evidence type="ECO:0000256" key="3">
    <source>
        <dbReference type="ARBA" id="ARBA00006285"/>
    </source>
</evidence>
<sequence>MGLAGVLLGLVVVPAVLVSTSLRHGAPGTGAEPEPSGWELAADAVPEDSLWPLPQSVRTYPRQLQLAPSRFQLVHGAGSSAGPGCGLLQDAFRRYYEYMFGHSRRRTWGRRPLAARAEPELFQLQVVIEAGDPGCDRHPHLASNEAYYLTVTGPVAVLKASEVWGALRGLETFSQLVHEDDYGSFLVNESEINDFPRFPHRGVLLDTSRHYLPLKSILTNLDAMAFNKFNVLHWHIVDDQSFPYQSIYFPELSDKGAYSSNLIYTPADVRLVIEYARLRGIRVIPEFDTPGHTQSWGKGQKDLLTPCYNGGQPTGSFGPVNPVWNTTYDFMTMFFKEISSVFPDEFIHLGGDEVDFSCWKSNPEVKEFMKKQGFGIDYAKLESYYIQNILDIVSSYNKGQMVWQEVFDHKAQLKPDTVVQVWIASNYARELSSVTGAGLTAVLSAPWYLDYISYGQDWKKYYSVEPLNFVGSEKQKKLVIGGEACLWGEFVDATNLTPRLWPRASAVAERLWSSSNVTNLEDAYKRLTNHRCRMLRKSNRFCGTAKELAHEFKLFNMSANSLVPLIETEIQSKVQSKLE</sequence>
<dbReference type="CDD" id="cd06562">
    <property type="entry name" value="GH20_HexA_HexB-like"/>
    <property type="match status" value="1"/>
</dbReference>
<evidence type="ECO:0000256" key="13">
    <source>
        <dbReference type="ARBA" id="ARBA00037865"/>
    </source>
</evidence>
<dbReference type="PIRSF" id="PIRSF001093">
    <property type="entry name" value="B-hxosamndse_ab_euk"/>
    <property type="match status" value="1"/>
</dbReference>
<comment type="caution">
    <text evidence="25">The sequence shown here is derived from an EMBL/GenBank/DDBJ whole genome shotgun (WGS) entry which is preliminary data.</text>
</comment>
<evidence type="ECO:0000313" key="26">
    <source>
        <dbReference type="Proteomes" id="UP000269221"/>
    </source>
</evidence>